<comment type="caution">
    <text evidence="1">The sequence shown here is derived from an EMBL/GenBank/DDBJ whole genome shotgun (WGS) entry which is preliminary data.</text>
</comment>
<sequence length="64" mass="6626">MPIAAARAGPVKVHIRMAKLAGVISALPTPIAARAAISWPASLAYAAHSEDPAKITNPLENTVR</sequence>
<dbReference type="AlphaFoldDB" id="A0A917PCR0"/>
<reference evidence="1" key="2">
    <citation type="submission" date="2020-09" db="EMBL/GenBank/DDBJ databases">
        <authorList>
            <person name="Sun Q."/>
            <person name="Ohkuma M."/>
        </authorList>
    </citation>
    <scope>NUCLEOTIDE SEQUENCE</scope>
    <source>
        <strain evidence="1">JCM 3086</strain>
    </source>
</reference>
<evidence type="ECO:0000313" key="2">
    <source>
        <dbReference type="Proteomes" id="UP000657574"/>
    </source>
</evidence>
<keyword evidence="2" id="KW-1185">Reference proteome</keyword>
<evidence type="ECO:0000313" key="1">
    <source>
        <dbReference type="EMBL" id="GGJ71241.1"/>
    </source>
</evidence>
<proteinExistence type="predicted"/>
<gene>
    <name evidence="1" type="ORF">GCM10010121_097340</name>
</gene>
<accession>A0A917PCR0</accession>
<organism evidence="1 2">
    <name type="scientific">Streptomyces brasiliensis</name>
    <dbReference type="NCBI Taxonomy" id="1954"/>
    <lineage>
        <taxon>Bacteria</taxon>
        <taxon>Bacillati</taxon>
        <taxon>Actinomycetota</taxon>
        <taxon>Actinomycetes</taxon>
        <taxon>Kitasatosporales</taxon>
        <taxon>Streptomycetaceae</taxon>
        <taxon>Streptomyces</taxon>
    </lineage>
</organism>
<name>A0A917PCR0_9ACTN</name>
<protein>
    <submittedName>
        <fullName evidence="1">Uncharacterized protein</fullName>
    </submittedName>
</protein>
<dbReference type="EMBL" id="BMQA01000128">
    <property type="protein sequence ID" value="GGJ71241.1"/>
    <property type="molecule type" value="Genomic_DNA"/>
</dbReference>
<reference evidence="1" key="1">
    <citation type="journal article" date="2014" name="Int. J. Syst. Evol. Microbiol.">
        <title>Complete genome sequence of Corynebacterium casei LMG S-19264T (=DSM 44701T), isolated from a smear-ripened cheese.</title>
        <authorList>
            <consortium name="US DOE Joint Genome Institute (JGI-PGF)"/>
            <person name="Walter F."/>
            <person name="Albersmeier A."/>
            <person name="Kalinowski J."/>
            <person name="Ruckert C."/>
        </authorList>
    </citation>
    <scope>NUCLEOTIDE SEQUENCE</scope>
    <source>
        <strain evidence="1">JCM 3086</strain>
    </source>
</reference>
<dbReference type="Proteomes" id="UP000657574">
    <property type="component" value="Unassembled WGS sequence"/>
</dbReference>